<evidence type="ECO:0000313" key="3">
    <source>
        <dbReference type="EMBL" id="WIN00234.1"/>
    </source>
</evidence>
<proteinExistence type="predicted"/>
<protein>
    <submittedName>
        <fullName evidence="3">Uncharacterized protein</fullName>
    </submittedName>
</protein>
<evidence type="ECO:0000256" key="1">
    <source>
        <dbReference type="SAM" id="MobiDB-lite"/>
    </source>
</evidence>
<evidence type="ECO:0000313" key="4">
    <source>
        <dbReference type="Proteomes" id="UP001240150"/>
    </source>
</evidence>
<feature type="region of interest" description="Disordered" evidence="1">
    <location>
        <begin position="1"/>
        <end position="22"/>
    </location>
</feature>
<sequence>MTASPREPSGGRPAGPPRRRSGPRLPIYRLVLAIGLLSAGPPLLIHDGWAGALPAAAAACYALYLLAGKRWPRPFRSRRVAAPGRERAEHRHERADSGHQQAQHEQAEHEQAERERAERGHEHEHEHEHEQTERLHELAERGEIAQD</sequence>
<keyword evidence="2" id="KW-0472">Membrane</keyword>
<dbReference type="Proteomes" id="UP001240150">
    <property type="component" value="Chromosome"/>
</dbReference>
<name>A0ABY8WT04_9ACTN</name>
<feature type="region of interest" description="Disordered" evidence="1">
    <location>
        <begin position="75"/>
        <end position="147"/>
    </location>
</feature>
<gene>
    <name evidence="3" type="ORF">ACTOB_003928</name>
</gene>
<keyword evidence="2" id="KW-1133">Transmembrane helix</keyword>
<feature type="compositionally biased region" description="Basic and acidic residues" evidence="1">
    <location>
        <begin position="84"/>
        <end position="97"/>
    </location>
</feature>
<feature type="transmembrane region" description="Helical" evidence="2">
    <location>
        <begin position="51"/>
        <end position="68"/>
    </location>
</feature>
<feature type="compositionally biased region" description="Basic and acidic residues" evidence="1">
    <location>
        <begin position="105"/>
        <end position="147"/>
    </location>
</feature>
<keyword evidence="4" id="KW-1185">Reference proteome</keyword>
<dbReference type="RefSeq" id="WP_284921735.1">
    <property type="nucleotide sequence ID" value="NZ_CP126980.1"/>
</dbReference>
<organism evidence="3 4">
    <name type="scientific">Actinoplanes oblitus</name>
    <dbReference type="NCBI Taxonomy" id="3040509"/>
    <lineage>
        <taxon>Bacteria</taxon>
        <taxon>Bacillati</taxon>
        <taxon>Actinomycetota</taxon>
        <taxon>Actinomycetes</taxon>
        <taxon>Micromonosporales</taxon>
        <taxon>Micromonosporaceae</taxon>
        <taxon>Actinoplanes</taxon>
    </lineage>
</organism>
<feature type="transmembrane region" description="Helical" evidence="2">
    <location>
        <begin position="27"/>
        <end position="45"/>
    </location>
</feature>
<reference evidence="3 4" key="1">
    <citation type="submission" date="2023-06" db="EMBL/GenBank/DDBJ databases">
        <authorList>
            <person name="Yushchuk O."/>
            <person name="Binda E."/>
            <person name="Ruckert-Reed C."/>
            <person name="Fedorenko V."/>
            <person name="Kalinowski J."/>
            <person name="Marinelli F."/>
        </authorList>
    </citation>
    <scope>NUCLEOTIDE SEQUENCE [LARGE SCALE GENOMIC DNA]</scope>
    <source>
        <strain evidence="3 4">NRRL 3884</strain>
    </source>
</reference>
<keyword evidence="2" id="KW-0812">Transmembrane</keyword>
<accession>A0ABY8WT04</accession>
<feature type="compositionally biased region" description="Low complexity" evidence="1">
    <location>
        <begin position="1"/>
        <end position="11"/>
    </location>
</feature>
<evidence type="ECO:0000256" key="2">
    <source>
        <dbReference type="SAM" id="Phobius"/>
    </source>
</evidence>
<dbReference type="EMBL" id="CP126980">
    <property type="protein sequence ID" value="WIN00234.1"/>
    <property type="molecule type" value="Genomic_DNA"/>
</dbReference>